<name>A0A1R4HGQ5_9GAMM</name>
<accession>A0A1R4HGQ5</accession>
<dbReference type="RefSeq" id="WP_245808022.1">
    <property type="nucleotide sequence ID" value="NZ_FUKI01000147.1"/>
</dbReference>
<dbReference type="InterPro" id="IPR021074">
    <property type="entry name" value="Formate_DH_dsu"/>
</dbReference>
<dbReference type="Proteomes" id="UP000195667">
    <property type="component" value="Unassembled WGS sequence"/>
</dbReference>
<evidence type="ECO:0000313" key="2">
    <source>
        <dbReference type="Proteomes" id="UP000195667"/>
    </source>
</evidence>
<proteinExistence type="predicted"/>
<evidence type="ECO:0000313" key="1">
    <source>
        <dbReference type="EMBL" id="SJM95397.1"/>
    </source>
</evidence>
<sequence>MSNKTEKLVKMANDISNFFNAESNKTLAAEGVKKHIMRAWEPRMRKEIIEYSQKDGTGLSTLATEAIKLLAID</sequence>
<dbReference type="EMBL" id="FUKI01000147">
    <property type="protein sequence ID" value="SJM95397.1"/>
    <property type="molecule type" value="Genomic_DNA"/>
</dbReference>
<dbReference type="GO" id="GO:0016491">
    <property type="term" value="F:oxidoreductase activity"/>
    <property type="evidence" value="ECO:0007669"/>
    <property type="project" value="UniProtKB-KW"/>
</dbReference>
<organism evidence="1 2">
    <name type="scientific">Crenothrix polyspora</name>
    <dbReference type="NCBI Taxonomy" id="360316"/>
    <lineage>
        <taxon>Bacteria</taxon>
        <taxon>Pseudomonadati</taxon>
        <taxon>Pseudomonadota</taxon>
        <taxon>Gammaproteobacteria</taxon>
        <taxon>Methylococcales</taxon>
        <taxon>Crenotrichaceae</taxon>
        <taxon>Crenothrix</taxon>
    </lineage>
</organism>
<dbReference type="EC" id="1.2.1.2" evidence="1"/>
<gene>
    <name evidence="1" type="ORF">CRENPOLYSF1_690019</name>
</gene>
<dbReference type="Pfam" id="PF11390">
    <property type="entry name" value="FdsD"/>
    <property type="match status" value="1"/>
</dbReference>
<keyword evidence="1" id="KW-0560">Oxidoreductase</keyword>
<keyword evidence="2" id="KW-1185">Reference proteome</keyword>
<reference evidence="2" key="1">
    <citation type="submission" date="2017-02" db="EMBL/GenBank/DDBJ databases">
        <authorList>
            <person name="Daims H."/>
        </authorList>
    </citation>
    <scope>NUCLEOTIDE SEQUENCE [LARGE SCALE GENOMIC DNA]</scope>
</reference>
<protein>
    <submittedName>
        <fullName evidence="1">Formate dehydrogenase delta subunit</fullName>
        <ecNumber evidence="1">1.2.1.2</ecNumber>
    </submittedName>
</protein>
<dbReference type="AlphaFoldDB" id="A0A1R4HGQ5"/>